<comment type="caution">
    <text evidence="2">The sequence shown here is derived from an EMBL/GenBank/DDBJ whole genome shotgun (WGS) entry which is preliminary data.</text>
</comment>
<protein>
    <submittedName>
        <fullName evidence="2">Uncharacterized protein</fullName>
    </submittedName>
</protein>
<feature type="transmembrane region" description="Helical" evidence="1">
    <location>
        <begin position="12"/>
        <end position="35"/>
    </location>
</feature>
<dbReference type="RefSeq" id="WP_311981839.1">
    <property type="nucleotide sequence ID" value="NZ_JARQAG010000001.1"/>
</dbReference>
<sequence>MIPLKIIPYKKWYLFAVLIFLLSIYHQAIFHVLFFDAQASDLEGLNGEVIKFKYLKGILSLNNSLFEFNFFQAFFIPLFIMFLGYIYYYLKNRYCRYYLGRTNLYYKTIKKLKLQLSAIYIFTFIILLVIIIITAILVGRFEFYGLEFCFSSNSIFNYFSTSLWHYVQYYVLVKSVAIWTETTLFFYLIDYFNHFSKSAFAYILYLWGTAPILYCFLPFYLVPMTHIMITSYGDISLWQILASNLSSFAFLIILKVRHLHEII</sequence>
<name>A0AAE4KZX8_9STRE</name>
<feature type="transmembrane region" description="Helical" evidence="1">
    <location>
        <begin position="200"/>
        <end position="223"/>
    </location>
</feature>
<gene>
    <name evidence="2" type="ORF">P7G31_00700</name>
</gene>
<dbReference type="Proteomes" id="UP001180515">
    <property type="component" value="Unassembled WGS sequence"/>
</dbReference>
<feature type="transmembrane region" description="Helical" evidence="1">
    <location>
        <begin position="70"/>
        <end position="90"/>
    </location>
</feature>
<evidence type="ECO:0000313" key="3">
    <source>
        <dbReference type="Proteomes" id="UP001180515"/>
    </source>
</evidence>
<feature type="transmembrane region" description="Helical" evidence="1">
    <location>
        <begin position="235"/>
        <end position="254"/>
    </location>
</feature>
<keyword evidence="1" id="KW-0812">Transmembrane</keyword>
<reference evidence="2" key="1">
    <citation type="submission" date="2023-03" db="EMBL/GenBank/DDBJ databases">
        <authorList>
            <person name="Shen W."/>
            <person name="Cai J."/>
        </authorList>
    </citation>
    <scope>NUCLEOTIDE SEQUENCE</scope>
    <source>
        <strain evidence="2">P82-2</strain>
    </source>
</reference>
<feature type="transmembrane region" description="Helical" evidence="1">
    <location>
        <begin position="117"/>
        <end position="138"/>
    </location>
</feature>
<organism evidence="2 3">
    <name type="scientific">Streptococcus parauberis</name>
    <dbReference type="NCBI Taxonomy" id="1348"/>
    <lineage>
        <taxon>Bacteria</taxon>
        <taxon>Bacillati</taxon>
        <taxon>Bacillota</taxon>
        <taxon>Bacilli</taxon>
        <taxon>Lactobacillales</taxon>
        <taxon>Streptococcaceae</taxon>
        <taxon>Streptococcus</taxon>
    </lineage>
</organism>
<keyword evidence="1" id="KW-1133">Transmembrane helix</keyword>
<dbReference type="EMBL" id="JARQAG010000001">
    <property type="protein sequence ID" value="MDT2730770.1"/>
    <property type="molecule type" value="Genomic_DNA"/>
</dbReference>
<feature type="transmembrane region" description="Helical" evidence="1">
    <location>
        <begin position="167"/>
        <end position="188"/>
    </location>
</feature>
<evidence type="ECO:0000256" key="1">
    <source>
        <dbReference type="SAM" id="Phobius"/>
    </source>
</evidence>
<dbReference type="AlphaFoldDB" id="A0AAE4KZX8"/>
<keyword evidence="1" id="KW-0472">Membrane</keyword>
<evidence type="ECO:0000313" key="2">
    <source>
        <dbReference type="EMBL" id="MDT2730770.1"/>
    </source>
</evidence>
<proteinExistence type="predicted"/>
<accession>A0AAE4KZX8</accession>